<dbReference type="GO" id="GO:0006281">
    <property type="term" value="P:DNA repair"/>
    <property type="evidence" value="ECO:0007669"/>
    <property type="project" value="EnsemblPlants"/>
</dbReference>
<evidence type="ECO:0000313" key="1">
    <source>
        <dbReference type="EnsemblPlants" id="MELO3C004994.2.1"/>
    </source>
</evidence>
<dbReference type="Gramene" id="MELO3C004994.2.1">
    <property type="protein sequence ID" value="MELO3C004994.2.1"/>
    <property type="gene ID" value="MELO3C004994.2"/>
</dbReference>
<accession>A0A9I9CKE4</accession>
<name>A0A9I9CKE4_CUCME</name>
<dbReference type="PANTHER" id="PTHR37212:SF2">
    <property type="entry name" value="ACTIN PROTEIN 2_3 COMPLEX SUBUNIT-LIKE PROTEIN"/>
    <property type="match status" value="1"/>
</dbReference>
<dbReference type="PANTHER" id="PTHR37212">
    <property type="entry name" value="ACTIN PROTEIN 2/3 COMPLEX SUBUNIT-LIKE PROTEIN"/>
    <property type="match status" value="1"/>
</dbReference>
<dbReference type="EnsemblPlants" id="MELO3C004994.2.1">
    <property type="protein sequence ID" value="MELO3C004994.2.1"/>
    <property type="gene ID" value="MELO3C004994.2"/>
</dbReference>
<reference evidence="1" key="1">
    <citation type="submission" date="2023-03" db="UniProtKB">
        <authorList>
            <consortium name="EnsemblPlants"/>
        </authorList>
    </citation>
    <scope>IDENTIFICATION</scope>
</reference>
<dbReference type="GO" id="GO:0005634">
    <property type="term" value="C:nucleus"/>
    <property type="evidence" value="ECO:0007669"/>
    <property type="project" value="EnsemblPlants"/>
</dbReference>
<dbReference type="AlphaFoldDB" id="A0A9I9CKE4"/>
<proteinExistence type="predicted"/>
<organism evidence="1">
    <name type="scientific">Cucumis melo</name>
    <name type="common">Muskmelon</name>
    <dbReference type="NCBI Taxonomy" id="3656"/>
    <lineage>
        <taxon>Eukaryota</taxon>
        <taxon>Viridiplantae</taxon>
        <taxon>Streptophyta</taxon>
        <taxon>Embryophyta</taxon>
        <taxon>Tracheophyta</taxon>
        <taxon>Spermatophyta</taxon>
        <taxon>Magnoliopsida</taxon>
        <taxon>eudicotyledons</taxon>
        <taxon>Gunneridae</taxon>
        <taxon>Pentapetalae</taxon>
        <taxon>rosids</taxon>
        <taxon>fabids</taxon>
        <taxon>Cucurbitales</taxon>
        <taxon>Cucurbitaceae</taxon>
        <taxon>Benincaseae</taxon>
        <taxon>Cucumis</taxon>
    </lineage>
</organism>
<sequence>MEMDAPLDFESEDPLLSSPVALKKRKKIIGLDDLLTDHYKDKCKLVEKEAKLAKKKKKYDSDDDDFGKEAVVTQVVDQCQNKMNQLGGEEDTSIWGLVVFGEQKPPPALESPELESCQFLQTFLNSEVNSLVNLTVEKGAIPILYAESDQDYRVDKDKEKLFWEGDAFLEGLLVNGWLSTLVSLTGRAEKSLAIWTFNLMLYSSREDLRTSACDFWKDIMLTTNEVGQHLQIDWFPNYAQLGEALETYGYRFECSLNPGLIHTGSGRGGPPQNIRAWIKFITICCQTKNKKNIFTSSEVERLAEAIICLFLDRQFQGITELLCECLQSLIHYFTDEEWNACCEKIAKSLVCRIPMDLNCLRAVECISGVDPRSKYLRSTVAYQILLFCFKKEYNDRVGGLNLRSLRTKVTPKPLANVTLNAATNEEEVLRVVTSITVKDKNCDLFKLYIYLVLTENWLVGGRTCEGKPLTREMWGLFLRNCSCQIASTDLRSYASKVNPQFITITLHRQDKCGLKAVGRIINS</sequence>
<evidence type="ECO:0008006" key="2">
    <source>
        <dbReference type="Google" id="ProtNLM"/>
    </source>
</evidence>
<protein>
    <recommendedName>
        <fullName evidence="2">Coiled-coil SMC6 And NSE5 INteracting (CANIN) domain-containing protein</fullName>
    </recommendedName>
</protein>